<evidence type="ECO:0000313" key="2">
    <source>
        <dbReference type="EMBL" id="MFH0253226.1"/>
    </source>
</evidence>
<dbReference type="SUPFAM" id="SSF48452">
    <property type="entry name" value="TPR-like"/>
    <property type="match status" value="1"/>
</dbReference>
<comment type="caution">
    <text evidence="2">The sequence shown here is derived from an EMBL/GenBank/DDBJ whole genome shotgun (WGS) entry which is preliminary data.</text>
</comment>
<proteinExistence type="predicted"/>
<evidence type="ECO:0000313" key="3">
    <source>
        <dbReference type="Proteomes" id="UP001607157"/>
    </source>
</evidence>
<dbReference type="EMBL" id="JBIHMM010000001">
    <property type="protein sequence ID" value="MFH0253226.1"/>
    <property type="molecule type" value="Genomic_DNA"/>
</dbReference>
<dbReference type="Gene3D" id="1.25.40.10">
    <property type="entry name" value="Tetratricopeptide repeat domain"/>
    <property type="match status" value="1"/>
</dbReference>
<feature type="chain" id="PRO_5045183977" evidence="1">
    <location>
        <begin position="25"/>
        <end position="186"/>
    </location>
</feature>
<dbReference type="Pfam" id="PF13431">
    <property type="entry name" value="TPR_17"/>
    <property type="match status" value="1"/>
</dbReference>
<dbReference type="Proteomes" id="UP001607157">
    <property type="component" value="Unassembled WGS sequence"/>
</dbReference>
<keyword evidence="1" id="KW-0732">Signal</keyword>
<feature type="signal peptide" evidence="1">
    <location>
        <begin position="1"/>
        <end position="24"/>
    </location>
</feature>
<accession>A0ABW7I4Y9</accession>
<dbReference type="InterPro" id="IPR011990">
    <property type="entry name" value="TPR-like_helical_dom_sf"/>
</dbReference>
<evidence type="ECO:0000256" key="1">
    <source>
        <dbReference type="SAM" id="SignalP"/>
    </source>
</evidence>
<dbReference type="RefSeq" id="WP_377168094.1">
    <property type="nucleotide sequence ID" value="NZ_JBHTJC010000001.1"/>
</dbReference>
<protein>
    <submittedName>
        <fullName evidence="2">Tetratricopeptide repeat protein</fullName>
    </submittedName>
</protein>
<sequence>MGAIRINLNPAILLCLALALPASAQENGAERLDSMYEALQTAEPEEARRIGREIRLELSKSGSPAMNLLLKRGRDAMSANDMGLAIEILSALTDHAPEFAEGWHARSVAFARAGMPGAAIGDLERALALDPRNFAAIYSLGALLEQIGQPVLALEAYGRVAEIHPHFDDTEANIARISADTRGADL</sequence>
<reference evidence="2 3" key="1">
    <citation type="submission" date="2024-10" db="EMBL/GenBank/DDBJ databases">
        <authorList>
            <person name="Yang X.-N."/>
        </authorList>
    </citation>
    <scope>NUCLEOTIDE SEQUENCE [LARGE SCALE GENOMIC DNA]</scope>
    <source>
        <strain evidence="2 3">CAU 1059</strain>
    </source>
</reference>
<name>A0ABW7I4Y9_9RHOB</name>
<dbReference type="SMART" id="SM00028">
    <property type="entry name" value="TPR"/>
    <property type="match status" value="3"/>
</dbReference>
<gene>
    <name evidence="2" type="ORF">ACGRVM_04950</name>
</gene>
<organism evidence="2 3">
    <name type="scientific">Roseovarius aquimarinus</name>
    <dbReference type="NCBI Taxonomy" id="1229156"/>
    <lineage>
        <taxon>Bacteria</taxon>
        <taxon>Pseudomonadati</taxon>
        <taxon>Pseudomonadota</taxon>
        <taxon>Alphaproteobacteria</taxon>
        <taxon>Rhodobacterales</taxon>
        <taxon>Roseobacteraceae</taxon>
        <taxon>Roseovarius</taxon>
    </lineage>
</organism>
<dbReference type="InterPro" id="IPR019734">
    <property type="entry name" value="TPR_rpt"/>
</dbReference>
<keyword evidence="3" id="KW-1185">Reference proteome</keyword>